<dbReference type="EMBL" id="JBJKFK010000241">
    <property type="protein sequence ID" value="KAL3318463.1"/>
    <property type="molecule type" value="Genomic_DNA"/>
</dbReference>
<proteinExistence type="predicted"/>
<evidence type="ECO:0000313" key="2">
    <source>
        <dbReference type="EMBL" id="KAL3318463.1"/>
    </source>
</evidence>
<dbReference type="AlphaFoldDB" id="A0ABD2QGD5"/>
<feature type="compositionally biased region" description="Polar residues" evidence="1">
    <location>
        <begin position="118"/>
        <end position="127"/>
    </location>
</feature>
<sequence length="431" mass="49037">MFKFAADLNNRPLAQYILKTRLLVAHNQLNIPSDKLQVEVDRLIESVDGLKIIRKKNKRAPVSFPILPNLNNLVQPIPVKTGFDSLQSTSLSIREQQLHETIPIPTSESRNPEKPAEPNSSPNLQPSNYTHLIKEKRTLSGLNHSNADVVVLALISSKTNTGSMISHCLSLIRSLSRSLKSESGKIRMIKVDRTPTSLRRLNRELRCEFIRFALVVTDYHLSARTCSLVSLYEGFKISDTSSPIEKLAQVLNSPPSYMVSRVNQVVEMEIVHKDNMVLLLLHDIFSSYISISSFQIPDADNLEKSEFLSQVVNNILYSLQRKWFFISDLPQLIVTCTVRSPSLSHNLLQMGVKLLTANDTKTFTPLFKKILDAFIEKKDELNLNEWFDFTSQMIHNHNIEPCKNSICAGRSSHDIFYDSNYFLRPYEIPGQ</sequence>
<reference evidence="2 3" key="1">
    <citation type="submission" date="2024-11" db="EMBL/GenBank/DDBJ databases">
        <title>Adaptive evolution of stress response genes in parasites aligns with host niche diversity.</title>
        <authorList>
            <person name="Hahn C."/>
            <person name="Resl P."/>
        </authorList>
    </citation>
    <scope>NUCLEOTIDE SEQUENCE [LARGE SCALE GENOMIC DNA]</scope>
    <source>
        <strain evidence="2">EGGRZ-B1_66</strain>
        <tissue evidence="2">Body</tissue>
    </source>
</reference>
<protein>
    <submittedName>
        <fullName evidence="2">Uncharacterized protein</fullName>
    </submittedName>
</protein>
<evidence type="ECO:0000313" key="3">
    <source>
        <dbReference type="Proteomes" id="UP001626550"/>
    </source>
</evidence>
<comment type="caution">
    <text evidence="2">The sequence shown here is derived from an EMBL/GenBank/DDBJ whole genome shotgun (WGS) entry which is preliminary data.</text>
</comment>
<name>A0ABD2QGD5_9PLAT</name>
<feature type="region of interest" description="Disordered" evidence="1">
    <location>
        <begin position="97"/>
        <end position="127"/>
    </location>
</feature>
<accession>A0ABD2QGD5</accession>
<dbReference type="Proteomes" id="UP001626550">
    <property type="component" value="Unassembled WGS sequence"/>
</dbReference>
<evidence type="ECO:0000256" key="1">
    <source>
        <dbReference type="SAM" id="MobiDB-lite"/>
    </source>
</evidence>
<keyword evidence="3" id="KW-1185">Reference proteome</keyword>
<organism evidence="2 3">
    <name type="scientific">Cichlidogyrus casuarinus</name>
    <dbReference type="NCBI Taxonomy" id="1844966"/>
    <lineage>
        <taxon>Eukaryota</taxon>
        <taxon>Metazoa</taxon>
        <taxon>Spiralia</taxon>
        <taxon>Lophotrochozoa</taxon>
        <taxon>Platyhelminthes</taxon>
        <taxon>Monogenea</taxon>
        <taxon>Monopisthocotylea</taxon>
        <taxon>Dactylogyridea</taxon>
        <taxon>Ancyrocephalidae</taxon>
        <taxon>Cichlidogyrus</taxon>
    </lineage>
</organism>
<gene>
    <name evidence="2" type="ORF">Ciccas_002875</name>
</gene>